<comment type="caution">
    <text evidence="2">The sequence shown here is derived from an EMBL/GenBank/DDBJ whole genome shotgun (WGS) entry which is preliminary data.</text>
</comment>
<evidence type="ECO:0000313" key="3">
    <source>
        <dbReference type="Proteomes" id="UP001152747"/>
    </source>
</evidence>
<organism evidence="2 3">
    <name type="scientific">Caenorhabditis angaria</name>
    <dbReference type="NCBI Taxonomy" id="860376"/>
    <lineage>
        <taxon>Eukaryota</taxon>
        <taxon>Metazoa</taxon>
        <taxon>Ecdysozoa</taxon>
        <taxon>Nematoda</taxon>
        <taxon>Chromadorea</taxon>
        <taxon>Rhabditida</taxon>
        <taxon>Rhabditina</taxon>
        <taxon>Rhabditomorpha</taxon>
        <taxon>Rhabditoidea</taxon>
        <taxon>Rhabditidae</taxon>
        <taxon>Peloderinae</taxon>
        <taxon>Caenorhabditis</taxon>
    </lineage>
</organism>
<name>A0A9P1MUB6_9PELO</name>
<dbReference type="Proteomes" id="UP001152747">
    <property type="component" value="Unassembled WGS sequence"/>
</dbReference>
<dbReference type="InterPro" id="IPR001810">
    <property type="entry name" value="F-box_dom"/>
</dbReference>
<keyword evidence="3" id="KW-1185">Reference proteome</keyword>
<evidence type="ECO:0000259" key="1">
    <source>
        <dbReference type="Pfam" id="PF00646"/>
    </source>
</evidence>
<accession>A0A9P1MUB6</accession>
<dbReference type="AlphaFoldDB" id="A0A9P1MUB6"/>
<protein>
    <recommendedName>
        <fullName evidence="1">F-box domain-containing protein</fullName>
    </recommendedName>
</protein>
<dbReference type="EMBL" id="CANHGI010000001">
    <property type="protein sequence ID" value="CAI5439987.1"/>
    <property type="molecule type" value="Genomic_DNA"/>
</dbReference>
<feature type="domain" description="F-box" evidence="1">
    <location>
        <begin position="202"/>
        <end position="237"/>
    </location>
</feature>
<sequence>MRYLKEFIQKYSKTIESFELKDIFLDLHFDIKELKNLKCLTSCKDVKENGLIDLSQIYKLKQCYTNMTEFTFEEVLHFEGADYIIKSDGFNQENFEMYLKMLKNGEVHRNLKNLRVSSKISSRNNLNSKKLAKILDAFDFFGENDKSFQFNFVLEKSYPKSICFVSHFEYSFVVKISSDYYEGIIENRIKKFVRQDDFSIGWFDLPLEMRQLIIDEMDIKTRCKFAQCSKKCEDEVKISKYFLTGIKITKNQIHISLEHLYYLYCLEFIDVLDLDEPRAIVIYKT</sequence>
<dbReference type="Pfam" id="PF00646">
    <property type="entry name" value="F-box"/>
    <property type="match status" value="1"/>
</dbReference>
<proteinExistence type="predicted"/>
<gene>
    <name evidence="2" type="ORF">CAMP_LOCUS2624</name>
</gene>
<reference evidence="2" key="1">
    <citation type="submission" date="2022-11" db="EMBL/GenBank/DDBJ databases">
        <authorList>
            <person name="Kikuchi T."/>
        </authorList>
    </citation>
    <scope>NUCLEOTIDE SEQUENCE</scope>
    <source>
        <strain evidence="2">PS1010</strain>
    </source>
</reference>
<evidence type="ECO:0000313" key="2">
    <source>
        <dbReference type="EMBL" id="CAI5439987.1"/>
    </source>
</evidence>